<dbReference type="EMBL" id="DMAN01000155">
    <property type="protein sequence ID" value="HAE26910.1"/>
    <property type="molecule type" value="Genomic_DNA"/>
</dbReference>
<keyword evidence="1" id="KW-1133">Transmembrane helix</keyword>
<feature type="transmembrane region" description="Helical" evidence="1">
    <location>
        <begin position="86"/>
        <end position="105"/>
    </location>
</feature>
<proteinExistence type="predicted"/>
<keyword evidence="1" id="KW-0812">Transmembrane</keyword>
<accession>A0A3B9GWU8</accession>
<evidence type="ECO:0000256" key="1">
    <source>
        <dbReference type="SAM" id="Phobius"/>
    </source>
</evidence>
<feature type="transmembrane region" description="Helical" evidence="1">
    <location>
        <begin position="111"/>
        <end position="132"/>
    </location>
</feature>
<protein>
    <recommendedName>
        <fullName evidence="4">General stress protein 17M-like domain-containing protein</fullName>
    </recommendedName>
</protein>
<reference evidence="2 3" key="1">
    <citation type="journal article" date="2018" name="Nat. Biotechnol.">
        <title>A standardized bacterial taxonomy based on genome phylogeny substantially revises the tree of life.</title>
        <authorList>
            <person name="Parks D.H."/>
            <person name="Chuvochina M."/>
            <person name="Waite D.W."/>
            <person name="Rinke C."/>
            <person name="Skarshewski A."/>
            <person name="Chaumeil P.A."/>
            <person name="Hugenholtz P."/>
        </authorList>
    </citation>
    <scope>NUCLEOTIDE SEQUENCE [LARGE SCALE GENOMIC DNA]</scope>
    <source>
        <strain evidence="2">UBA8733</strain>
    </source>
</reference>
<dbReference type="RefSeq" id="WP_272987888.1">
    <property type="nucleotide sequence ID" value="NZ_CAJQMV010000080.1"/>
</dbReference>
<sequence length="191" mass="20126">MMKDKAILAVREAVAVFQTEKDMQAAIDELLTRGFNRTEISLLASTHAVEKKLGHKFQSVRDLEDDPDAATIAYATTETSGAAEGAVIASLTYVGALAAFVPVVAGGGAFAAALIALAVGGGSGVAIGTLLARMIDQRHADYIADELSHGGLVIWVRTWSEADEVVATQILKAHSGRDVHVHGLRDYPDES</sequence>
<gene>
    <name evidence="2" type="ORF">DCG58_07115</name>
</gene>
<dbReference type="Proteomes" id="UP000259610">
    <property type="component" value="Unassembled WGS sequence"/>
</dbReference>
<dbReference type="AlphaFoldDB" id="A0A3B9GWU8"/>
<organism evidence="2 3">
    <name type="scientific">Hyphomonas adhaerens</name>
    <dbReference type="NCBI Taxonomy" id="81029"/>
    <lineage>
        <taxon>Bacteria</taxon>
        <taxon>Pseudomonadati</taxon>
        <taxon>Pseudomonadota</taxon>
        <taxon>Alphaproteobacteria</taxon>
        <taxon>Hyphomonadales</taxon>
        <taxon>Hyphomonadaceae</taxon>
        <taxon>Hyphomonas</taxon>
    </lineage>
</organism>
<name>A0A3B9GWU8_9PROT</name>
<evidence type="ECO:0000313" key="3">
    <source>
        <dbReference type="Proteomes" id="UP000259610"/>
    </source>
</evidence>
<keyword evidence="1" id="KW-0472">Membrane</keyword>
<evidence type="ECO:0000313" key="2">
    <source>
        <dbReference type="EMBL" id="HAE26910.1"/>
    </source>
</evidence>
<comment type="caution">
    <text evidence="2">The sequence shown here is derived from an EMBL/GenBank/DDBJ whole genome shotgun (WGS) entry which is preliminary data.</text>
</comment>
<evidence type="ECO:0008006" key="4">
    <source>
        <dbReference type="Google" id="ProtNLM"/>
    </source>
</evidence>